<gene>
    <name evidence="1" type="ORF">AVDCRST_MAG02-3929</name>
</gene>
<name>A0A6J4RLK6_9ACTN</name>
<reference evidence="1" key="1">
    <citation type="submission" date="2020-02" db="EMBL/GenBank/DDBJ databases">
        <authorList>
            <person name="Meier V. D."/>
        </authorList>
    </citation>
    <scope>NUCLEOTIDE SEQUENCE</scope>
    <source>
        <strain evidence="1">AVDCRST_MAG02</strain>
    </source>
</reference>
<sequence length="87" mass="9460">MNLGTRRDPEDFRFSEVLSALSFGLGLAEGQPEGRTIRSCLIGMRMADRIGLDAEGRSALFYALLPKDAGRSSNSLKMSTLFDADGM</sequence>
<dbReference type="EMBL" id="CADCVH010000102">
    <property type="protein sequence ID" value="CAA9469368.1"/>
    <property type="molecule type" value="Genomic_DNA"/>
</dbReference>
<organism evidence="1">
    <name type="scientific">uncultured Rubrobacteraceae bacterium</name>
    <dbReference type="NCBI Taxonomy" id="349277"/>
    <lineage>
        <taxon>Bacteria</taxon>
        <taxon>Bacillati</taxon>
        <taxon>Actinomycetota</taxon>
        <taxon>Rubrobacteria</taxon>
        <taxon>Rubrobacterales</taxon>
        <taxon>Rubrobacteraceae</taxon>
        <taxon>environmental samples</taxon>
    </lineage>
</organism>
<proteinExistence type="predicted"/>
<evidence type="ECO:0000313" key="1">
    <source>
        <dbReference type="EMBL" id="CAA9469368.1"/>
    </source>
</evidence>
<protein>
    <submittedName>
        <fullName evidence="1">Uncharacterized protein</fullName>
    </submittedName>
</protein>
<dbReference type="AlphaFoldDB" id="A0A6J4RLK6"/>
<accession>A0A6J4RLK6</accession>